<evidence type="ECO:0000313" key="3">
    <source>
        <dbReference type="Proteomes" id="UP000281406"/>
    </source>
</evidence>
<keyword evidence="3" id="KW-1185">Reference proteome</keyword>
<proteinExistence type="predicted"/>
<evidence type="ECO:0000256" key="1">
    <source>
        <dbReference type="SAM" id="MobiDB-lite"/>
    </source>
</evidence>
<reference evidence="2 3" key="1">
    <citation type="submission" date="2018-10" db="EMBL/GenBank/DDBJ databases">
        <title>Genome assembly for a Yunnan-Guizhou Plateau 3E fish, Anabarilius grahami (Regan), and its evolutionary and genetic applications.</title>
        <authorList>
            <person name="Jiang W."/>
        </authorList>
    </citation>
    <scope>NUCLEOTIDE SEQUENCE [LARGE SCALE GENOMIC DNA]</scope>
    <source>
        <strain evidence="2">AG-KIZ</strain>
        <tissue evidence="2">Muscle</tissue>
    </source>
</reference>
<name>A0A3N0YJT3_ANAGA</name>
<organism evidence="2 3">
    <name type="scientific">Anabarilius grahami</name>
    <name type="common">Kanglang fish</name>
    <name type="synonym">Barilius grahami</name>
    <dbReference type="NCBI Taxonomy" id="495550"/>
    <lineage>
        <taxon>Eukaryota</taxon>
        <taxon>Metazoa</taxon>
        <taxon>Chordata</taxon>
        <taxon>Craniata</taxon>
        <taxon>Vertebrata</taxon>
        <taxon>Euteleostomi</taxon>
        <taxon>Actinopterygii</taxon>
        <taxon>Neopterygii</taxon>
        <taxon>Teleostei</taxon>
        <taxon>Ostariophysi</taxon>
        <taxon>Cypriniformes</taxon>
        <taxon>Xenocyprididae</taxon>
        <taxon>Xenocypridinae</taxon>
        <taxon>Xenocypridinae incertae sedis</taxon>
        <taxon>Anabarilius</taxon>
    </lineage>
</organism>
<dbReference type="Proteomes" id="UP000281406">
    <property type="component" value="Unassembled WGS sequence"/>
</dbReference>
<accession>A0A3N0YJT3</accession>
<protein>
    <submittedName>
        <fullName evidence="2">Uncharacterized protein</fullName>
    </submittedName>
</protein>
<dbReference type="EMBL" id="RJVU01040542">
    <property type="protein sequence ID" value="ROL46160.1"/>
    <property type="molecule type" value="Genomic_DNA"/>
</dbReference>
<feature type="region of interest" description="Disordered" evidence="1">
    <location>
        <begin position="68"/>
        <end position="122"/>
    </location>
</feature>
<evidence type="ECO:0000313" key="2">
    <source>
        <dbReference type="EMBL" id="ROL46160.1"/>
    </source>
</evidence>
<dbReference type="AlphaFoldDB" id="A0A3N0YJT3"/>
<sequence>MIRISLHAHNCSGATQAAKERRQLSSISVTHMTALLLLATLQQMQHGSLSGDTGRRERLLSSHRERTSLFHEQHNRSAPRIGSVHADTLRPSAGLPEGTRKTKGESSDLMEEPTPDPASSRLPAVVNYCHFNGALNTQWPMRRCHPSHYLTATRPLANPEGPSPAALPSEAQFNEIKAQLPLIARFPVINSLAADEYLPVSLNARSRFTVG</sequence>
<gene>
    <name evidence="2" type="ORF">DPX16_2945</name>
</gene>
<comment type="caution">
    <text evidence="2">The sequence shown here is derived from an EMBL/GenBank/DDBJ whole genome shotgun (WGS) entry which is preliminary data.</text>
</comment>